<dbReference type="InterPro" id="IPR036838">
    <property type="entry name" value="Ribosomal_uS10_dom_sf"/>
</dbReference>
<comment type="caution">
    <text evidence="6">The sequence shown here is derived from an EMBL/GenBank/DDBJ whole genome shotgun (WGS) entry which is preliminary data.</text>
</comment>
<evidence type="ECO:0000256" key="1">
    <source>
        <dbReference type="ARBA" id="ARBA00007102"/>
    </source>
</evidence>
<evidence type="ECO:0000256" key="4">
    <source>
        <dbReference type="SAM" id="SignalP"/>
    </source>
</evidence>
<evidence type="ECO:0000259" key="5">
    <source>
        <dbReference type="Pfam" id="PF00338"/>
    </source>
</evidence>
<dbReference type="PANTHER" id="PTHR11700">
    <property type="entry name" value="30S RIBOSOMAL PROTEIN S10 FAMILY MEMBER"/>
    <property type="match status" value="1"/>
</dbReference>
<dbReference type="GO" id="GO:1990904">
    <property type="term" value="C:ribonucleoprotein complex"/>
    <property type="evidence" value="ECO:0007669"/>
    <property type="project" value="UniProtKB-KW"/>
</dbReference>
<dbReference type="SUPFAM" id="SSF54999">
    <property type="entry name" value="Ribosomal protein S10"/>
    <property type="match status" value="1"/>
</dbReference>
<evidence type="ECO:0000256" key="3">
    <source>
        <dbReference type="ARBA" id="ARBA00023274"/>
    </source>
</evidence>
<keyword evidence="4" id="KW-0732">Signal</keyword>
<evidence type="ECO:0000256" key="2">
    <source>
        <dbReference type="ARBA" id="ARBA00022980"/>
    </source>
</evidence>
<gene>
    <name evidence="6" type="ORF">HAZT_HAZT003902</name>
</gene>
<keyword evidence="3" id="KW-0687">Ribonucleoprotein</keyword>
<evidence type="ECO:0000313" key="6">
    <source>
        <dbReference type="EMBL" id="KAA0201212.1"/>
    </source>
</evidence>
<reference evidence="6" key="2">
    <citation type="journal article" date="2018" name="Environ. Sci. Technol.">
        <title>The Toxicogenome of Hyalella azteca: A Model for Sediment Ecotoxicology and Evolutionary Toxicology.</title>
        <authorList>
            <person name="Poynton H.C."/>
            <person name="Hasenbein S."/>
            <person name="Benoit J.B."/>
            <person name="Sepulveda M.S."/>
            <person name="Poelchau M.F."/>
            <person name="Hughes D.S.T."/>
            <person name="Murali S.C."/>
            <person name="Chen S."/>
            <person name="Glastad K.M."/>
            <person name="Goodisman M.A.D."/>
            <person name="Werren J.H."/>
            <person name="Vineis J.H."/>
            <person name="Bowen J.L."/>
            <person name="Friedrich M."/>
            <person name="Jones J."/>
            <person name="Robertson H.M."/>
            <person name="Feyereisen R."/>
            <person name="Mechler-Hickson A."/>
            <person name="Mathers N."/>
            <person name="Lee C.E."/>
            <person name="Colbourne J.K."/>
            <person name="Biales A."/>
            <person name="Johnston J.S."/>
            <person name="Wellborn G.A."/>
            <person name="Rosendale A.J."/>
            <person name="Cridge A.G."/>
            <person name="Munoz-Torres M.C."/>
            <person name="Bain P.A."/>
            <person name="Manny A.R."/>
            <person name="Major K.M."/>
            <person name="Lambert F.N."/>
            <person name="Vulpe C.D."/>
            <person name="Tuck P."/>
            <person name="Blalock B.J."/>
            <person name="Lin Y.Y."/>
            <person name="Smith M.E."/>
            <person name="Ochoa-Acuna H."/>
            <person name="Chen M.M."/>
            <person name="Childers C.P."/>
            <person name="Qu J."/>
            <person name="Dugan S."/>
            <person name="Lee S.L."/>
            <person name="Chao H."/>
            <person name="Dinh H."/>
            <person name="Han Y."/>
            <person name="Doddapaneni H."/>
            <person name="Worley K.C."/>
            <person name="Muzny D.M."/>
            <person name="Gibbs R.A."/>
            <person name="Richards S."/>
        </authorList>
    </citation>
    <scope>NUCLEOTIDE SEQUENCE</scope>
    <source>
        <strain evidence="6">HAZT.00-mixed</strain>
        <tissue evidence="6">Whole organism</tissue>
    </source>
</reference>
<feature type="chain" id="PRO_5025684721" description="Small ribosomal subunit protein uS10 domain-containing protein" evidence="4">
    <location>
        <begin position="16"/>
        <end position="137"/>
    </location>
</feature>
<dbReference type="EMBL" id="JQDR03005779">
    <property type="protein sequence ID" value="KAA0201212.1"/>
    <property type="molecule type" value="Genomic_DNA"/>
</dbReference>
<accession>A0A6A0H656</accession>
<dbReference type="GO" id="GO:0003735">
    <property type="term" value="F:structural constituent of ribosome"/>
    <property type="evidence" value="ECO:0007669"/>
    <property type="project" value="InterPro"/>
</dbReference>
<feature type="domain" description="Small ribosomal subunit protein uS10" evidence="5">
    <location>
        <begin position="98"/>
        <end position="134"/>
    </location>
</feature>
<dbReference type="GO" id="GO:0006412">
    <property type="term" value="P:translation"/>
    <property type="evidence" value="ECO:0007669"/>
    <property type="project" value="InterPro"/>
</dbReference>
<dbReference type="Pfam" id="PF00338">
    <property type="entry name" value="Ribosomal_S10"/>
    <property type="match status" value="1"/>
</dbReference>
<keyword evidence="2" id="KW-0689">Ribosomal protein</keyword>
<reference evidence="6" key="1">
    <citation type="submission" date="2014-08" db="EMBL/GenBank/DDBJ databases">
        <authorList>
            <person name="Murali S."/>
            <person name="Richards S."/>
            <person name="Bandaranaike D."/>
            <person name="Bellair M."/>
            <person name="Blankenburg K."/>
            <person name="Chao H."/>
            <person name="Dinh H."/>
            <person name="Doddapaneni H."/>
            <person name="Dugan-Rocha S."/>
            <person name="Elkadiri S."/>
            <person name="Gnanaolivu R."/>
            <person name="Hughes D."/>
            <person name="Lee S."/>
            <person name="Li M."/>
            <person name="Ming W."/>
            <person name="Munidasa M."/>
            <person name="Muniz J."/>
            <person name="Nguyen L."/>
            <person name="Osuji N."/>
            <person name="Pu L.-L."/>
            <person name="Puazo M."/>
            <person name="Skinner E."/>
            <person name="Qu C."/>
            <person name="Quiroz J."/>
            <person name="Raj R."/>
            <person name="Weissenberger G."/>
            <person name="Xin Y."/>
            <person name="Zou X."/>
            <person name="Han Y."/>
            <person name="Worley K."/>
            <person name="Muzny D."/>
            <person name="Gibbs R."/>
        </authorList>
    </citation>
    <scope>NUCLEOTIDE SEQUENCE</scope>
    <source>
        <strain evidence="6">HAZT.00-mixed</strain>
        <tissue evidence="6">Whole organism</tissue>
    </source>
</reference>
<protein>
    <recommendedName>
        <fullName evidence="5">Small ribosomal subunit protein uS10 domain-containing protein</fullName>
    </recommendedName>
</protein>
<dbReference type="InterPro" id="IPR027486">
    <property type="entry name" value="Ribosomal_uS10_dom"/>
</dbReference>
<name>A0A6A0H656_HYAAZ</name>
<dbReference type="Proteomes" id="UP000711488">
    <property type="component" value="Unassembled WGS sequence"/>
</dbReference>
<dbReference type="GO" id="GO:0005840">
    <property type="term" value="C:ribosome"/>
    <property type="evidence" value="ECO:0007669"/>
    <property type="project" value="UniProtKB-KW"/>
</dbReference>
<sequence>MFILVAGWSRLPARANLILLCTYPNGLTQCNYLQFAQIWCAVLRRSTSGCTVLCACLPRPCASPQGKPRVVKAPRPGTGFNQSCCLSKMISCTVHINWYQMRIHKRVIDLHSPSEVVRQITSISIEPDVDVEVTIAE</sequence>
<comment type="similarity">
    <text evidence="1">Belongs to the universal ribosomal protein uS10 family.</text>
</comment>
<feature type="signal peptide" evidence="4">
    <location>
        <begin position="1"/>
        <end position="15"/>
    </location>
</feature>
<reference evidence="6" key="3">
    <citation type="submission" date="2019-06" db="EMBL/GenBank/DDBJ databases">
        <authorList>
            <person name="Poynton C."/>
            <person name="Hasenbein S."/>
            <person name="Benoit J.B."/>
            <person name="Sepulveda M.S."/>
            <person name="Poelchau M.F."/>
            <person name="Murali S.C."/>
            <person name="Chen S."/>
            <person name="Glastad K.M."/>
            <person name="Werren J.H."/>
            <person name="Vineis J.H."/>
            <person name="Bowen J.L."/>
            <person name="Friedrich M."/>
            <person name="Jones J."/>
            <person name="Robertson H.M."/>
            <person name="Feyereisen R."/>
            <person name="Mechler-Hickson A."/>
            <person name="Mathers N."/>
            <person name="Lee C.E."/>
            <person name="Colbourne J.K."/>
            <person name="Biales A."/>
            <person name="Johnston J.S."/>
            <person name="Wellborn G.A."/>
            <person name="Rosendale A.J."/>
            <person name="Cridge A.G."/>
            <person name="Munoz-Torres M.C."/>
            <person name="Bain P.A."/>
            <person name="Manny A.R."/>
            <person name="Major K.M."/>
            <person name="Lambert F.N."/>
            <person name="Vulpe C.D."/>
            <person name="Tuck P."/>
            <person name="Blalock B.J."/>
            <person name="Lin Y.-Y."/>
            <person name="Smith M.E."/>
            <person name="Ochoa-Acuna H."/>
            <person name="Chen M.-J.M."/>
            <person name="Childers C.P."/>
            <person name="Qu J."/>
            <person name="Dugan S."/>
            <person name="Lee S.L."/>
            <person name="Chao H."/>
            <person name="Dinh H."/>
            <person name="Han Y."/>
            <person name="Doddapaneni H."/>
            <person name="Worley K.C."/>
            <person name="Muzny D.M."/>
            <person name="Gibbs R.A."/>
            <person name="Richards S."/>
        </authorList>
    </citation>
    <scope>NUCLEOTIDE SEQUENCE</scope>
    <source>
        <strain evidence="6">HAZT.00-mixed</strain>
        <tissue evidence="6">Whole organism</tissue>
    </source>
</reference>
<dbReference type="AlphaFoldDB" id="A0A6A0H656"/>
<organism evidence="6">
    <name type="scientific">Hyalella azteca</name>
    <name type="common">Amphipod</name>
    <dbReference type="NCBI Taxonomy" id="294128"/>
    <lineage>
        <taxon>Eukaryota</taxon>
        <taxon>Metazoa</taxon>
        <taxon>Ecdysozoa</taxon>
        <taxon>Arthropoda</taxon>
        <taxon>Crustacea</taxon>
        <taxon>Multicrustacea</taxon>
        <taxon>Malacostraca</taxon>
        <taxon>Eumalacostraca</taxon>
        <taxon>Peracarida</taxon>
        <taxon>Amphipoda</taxon>
        <taxon>Senticaudata</taxon>
        <taxon>Talitrida</taxon>
        <taxon>Talitroidea</taxon>
        <taxon>Hyalellidae</taxon>
        <taxon>Hyalella</taxon>
    </lineage>
</organism>
<dbReference type="Gene3D" id="3.30.70.600">
    <property type="entry name" value="Ribosomal protein S10 domain"/>
    <property type="match status" value="1"/>
</dbReference>
<dbReference type="InterPro" id="IPR001848">
    <property type="entry name" value="Ribosomal_uS10"/>
</dbReference>
<proteinExistence type="inferred from homology"/>